<organism evidence="1 2">
    <name type="scientific">Alcanivorax quisquiliarum</name>
    <dbReference type="NCBI Taxonomy" id="2933565"/>
    <lineage>
        <taxon>Bacteria</taxon>
        <taxon>Pseudomonadati</taxon>
        <taxon>Pseudomonadota</taxon>
        <taxon>Gammaproteobacteria</taxon>
        <taxon>Oceanospirillales</taxon>
        <taxon>Alcanivoracaceae</taxon>
        <taxon>Alcanivorax</taxon>
    </lineage>
</organism>
<dbReference type="PANTHER" id="PTHR39338:SF7">
    <property type="entry name" value="BLL6692 PROTEIN"/>
    <property type="match status" value="1"/>
</dbReference>
<dbReference type="PANTHER" id="PTHR39338">
    <property type="entry name" value="BLL5662 PROTEIN-RELATED"/>
    <property type="match status" value="1"/>
</dbReference>
<evidence type="ECO:0000313" key="1">
    <source>
        <dbReference type="EMBL" id="MCK0536586.1"/>
    </source>
</evidence>
<accession>A0ABT0E440</accession>
<name>A0ABT0E440_9GAMM</name>
<proteinExistence type="predicted"/>
<dbReference type="Pfam" id="PF05762">
    <property type="entry name" value="VWA_CoxE"/>
    <property type="match status" value="1"/>
</dbReference>
<gene>
    <name evidence="1" type="ORF">MU846_02590</name>
</gene>
<dbReference type="InterPro" id="IPR008912">
    <property type="entry name" value="Uncharacterised_CoxE"/>
</dbReference>
<dbReference type="RefSeq" id="WP_246948000.1">
    <property type="nucleotide sequence ID" value="NZ_JALKII010000001.1"/>
</dbReference>
<comment type="caution">
    <text evidence="1">The sequence shown here is derived from an EMBL/GenBank/DDBJ whole genome shotgun (WGS) entry which is preliminary data.</text>
</comment>
<dbReference type="Proteomes" id="UP001165524">
    <property type="component" value="Unassembled WGS sequence"/>
</dbReference>
<evidence type="ECO:0000313" key="2">
    <source>
        <dbReference type="Proteomes" id="UP001165524"/>
    </source>
</evidence>
<protein>
    <submittedName>
        <fullName evidence="1">VWA domain-containing protein</fullName>
    </submittedName>
</protein>
<keyword evidence="2" id="KW-1185">Reference proteome</keyword>
<reference evidence="1" key="1">
    <citation type="submission" date="2022-04" db="EMBL/GenBank/DDBJ databases">
        <title>Alcanivorax sp. CY1518 draft genome sequence.</title>
        <authorList>
            <person name="Zhao G."/>
            <person name="An M."/>
        </authorList>
    </citation>
    <scope>NUCLEOTIDE SEQUENCE</scope>
    <source>
        <strain evidence="1">CY1518</strain>
    </source>
</reference>
<dbReference type="EMBL" id="JALKII010000001">
    <property type="protein sequence ID" value="MCK0536586.1"/>
    <property type="molecule type" value="Genomic_DNA"/>
</dbReference>
<sequence length="392" mass="46149">MLVRFFEALREHRVPATLRELLDLHEAMSQHLAFGSVDDFYLLSRAIMVKDEKYYDRFDRAFDAYFKGLETVDPDWFSKAIPDEWLRKEIEKSLSPEELAALQKRGSLEELLEEFRKRLEEQHERHQGGNKMIGTGGTSPFGAFGAHPEGIRMAGASRNKSAVKVWEKREYRNLDDSVELGVRNIKLALRRLRKFARTGRAEELDLDDTIASTARNAGLLDIRMRPEMENRVKVLLFFDIGGSMDPYIRLCEELFSAARSEFKHMEHYYFHNFIYEYVWKDNRRRWDEKIPTWDVLHKYGSDYRVIFVGDAAMSPYEINSVGGSVEHWNEEPGAVWMQRLTNTFEKVIWLNPEPRRTWDGTTSNVWTRQLLEDRMYPLTLEGIDEAIRYLSR</sequence>